<proteinExistence type="predicted"/>
<sequence length="103" mass="11039">MPDVFFDEDEAMRLLSNVIDQTAVQSDAHRGDAPDFPQSSAGRDFGGHGAQIQALLSRLHERGAWRLDNISATADAARAQIRAYGDVDRGLAGKLGAQTMGVD</sequence>
<evidence type="ECO:0000256" key="1">
    <source>
        <dbReference type="SAM" id="MobiDB-lite"/>
    </source>
</evidence>
<evidence type="ECO:0000313" key="3">
    <source>
        <dbReference type="Proteomes" id="UP000031890"/>
    </source>
</evidence>
<name>A0A0B6EYR3_9CORY</name>
<feature type="region of interest" description="Disordered" evidence="1">
    <location>
        <begin position="25"/>
        <end position="47"/>
    </location>
</feature>
<reference evidence="2 3" key="1">
    <citation type="journal article" date="2015" name="Genome Announc.">
        <title>Complete Genome Sequence and Annotation of Corynebacterium singulare DSM 44357, Isolated from a Human Semen Specimen.</title>
        <authorList>
            <person name="Merten M."/>
            <person name="Brinkrolf K."/>
            <person name="Albersmeier A."/>
            <person name="Kutter Y."/>
            <person name="Ruckert C."/>
            <person name="Tauch A."/>
        </authorList>
    </citation>
    <scope>NUCLEOTIDE SEQUENCE [LARGE SCALE GENOMIC DNA]</scope>
    <source>
        <strain evidence="2">IBS B52218</strain>
    </source>
</reference>
<dbReference type="Proteomes" id="UP000031890">
    <property type="component" value="Chromosome"/>
</dbReference>
<protein>
    <submittedName>
        <fullName evidence="2">Uncharacterized protein</fullName>
    </submittedName>
</protein>
<organism evidence="2 3">
    <name type="scientific">Corynebacterium singulare</name>
    <dbReference type="NCBI Taxonomy" id="161899"/>
    <lineage>
        <taxon>Bacteria</taxon>
        <taxon>Bacillati</taxon>
        <taxon>Actinomycetota</taxon>
        <taxon>Actinomycetes</taxon>
        <taxon>Mycobacteriales</taxon>
        <taxon>Corynebacteriaceae</taxon>
        <taxon>Corynebacterium</taxon>
    </lineage>
</organism>
<dbReference type="RefSeq" id="WP_042529402.1">
    <property type="nucleotide sequence ID" value="NZ_CP010827.1"/>
</dbReference>
<accession>A0A0B6EYR3</accession>
<gene>
    <name evidence="2" type="ORF">CSING_02595</name>
</gene>
<dbReference type="STRING" id="161899.CSING_02595"/>
<dbReference type="OrthoDB" id="4411532at2"/>
<dbReference type="AlphaFoldDB" id="A0A0B6EYR3"/>
<dbReference type="EMBL" id="CP010827">
    <property type="protein sequence ID" value="AJI78069.1"/>
    <property type="molecule type" value="Genomic_DNA"/>
</dbReference>
<dbReference type="KEGG" id="csx:CSING_02595"/>
<evidence type="ECO:0000313" key="2">
    <source>
        <dbReference type="EMBL" id="AJI78069.1"/>
    </source>
</evidence>
<dbReference type="HOGENOM" id="CLU_165987_0_0_11"/>